<evidence type="ECO:0000256" key="6">
    <source>
        <dbReference type="SAM" id="MobiDB-lite"/>
    </source>
</evidence>
<accession>A0A423Q436</accession>
<keyword evidence="3" id="KW-0328">Glycosyltransferase</keyword>
<proteinExistence type="predicted"/>
<dbReference type="PANTHER" id="PTHR43646:SF2">
    <property type="entry name" value="GLYCOSYLTRANSFERASE 2-LIKE DOMAIN-CONTAINING PROTEIN"/>
    <property type="match status" value="1"/>
</dbReference>
<keyword evidence="2" id="KW-1003">Cell membrane</keyword>
<dbReference type="Proteomes" id="UP000285123">
    <property type="component" value="Unassembled WGS sequence"/>
</dbReference>
<evidence type="ECO:0000313" key="8">
    <source>
        <dbReference type="Proteomes" id="UP000285123"/>
    </source>
</evidence>
<dbReference type="OrthoDB" id="9777873at2"/>
<gene>
    <name evidence="7" type="ORF">SAHL_03640</name>
</gene>
<evidence type="ECO:0000256" key="2">
    <source>
        <dbReference type="ARBA" id="ARBA00022475"/>
    </source>
</evidence>
<evidence type="ECO:0000256" key="1">
    <source>
        <dbReference type="ARBA" id="ARBA00004236"/>
    </source>
</evidence>
<dbReference type="GO" id="GO:0005886">
    <property type="term" value="C:plasma membrane"/>
    <property type="evidence" value="ECO:0007669"/>
    <property type="project" value="UniProtKB-SubCell"/>
</dbReference>
<evidence type="ECO:0000313" key="7">
    <source>
        <dbReference type="EMBL" id="ROO33785.1"/>
    </source>
</evidence>
<keyword evidence="4 7" id="KW-0808">Transferase</keyword>
<feature type="region of interest" description="Disordered" evidence="6">
    <location>
        <begin position="1"/>
        <end position="23"/>
    </location>
</feature>
<organism evidence="7 8">
    <name type="scientific">Salinisphaera orenii YIM 95161</name>
    <dbReference type="NCBI Taxonomy" id="1051139"/>
    <lineage>
        <taxon>Bacteria</taxon>
        <taxon>Pseudomonadati</taxon>
        <taxon>Pseudomonadota</taxon>
        <taxon>Gammaproteobacteria</taxon>
        <taxon>Salinisphaerales</taxon>
        <taxon>Salinisphaeraceae</taxon>
        <taxon>Salinisphaera</taxon>
    </lineage>
</organism>
<evidence type="ECO:0000256" key="5">
    <source>
        <dbReference type="ARBA" id="ARBA00023136"/>
    </source>
</evidence>
<dbReference type="Pfam" id="PF13641">
    <property type="entry name" value="Glyco_tranf_2_3"/>
    <property type="match status" value="1"/>
</dbReference>
<reference evidence="7 8" key="1">
    <citation type="submission" date="2013-10" db="EMBL/GenBank/DDBJ databases">
        <title>Salinisphaera halophila YIM 95161 Genome Sequencing.</title>
        <authorList>
            <person name="Lai Q."/>
            <person name="Li C."/>
            <person name="Shao Z."/>
        </authorList>
    </citation>
    <scope>NUCLEOTIDE SEQUENCE [LARGE SCALE GENOMIC DNA]</scope>
    <source>
        <strain evidence="7 8">YIM 95161</strain>
    </source>
</reference>
<dbReference type="Gene3D" id="3.90.550.10">
    <property type="entry name" value="Spore Coat Polysaccharide Biosynthesis Protein SpsA, Chain A"/>
    <property type="match status" value="1"/>
</dbReference>
<dbReference type="RefSeq" id="WP_123590037.1">
    <property type="nucleotide sequence ID" value="NZ_AYKF01000057.1"/>
</dbReference>
<dbReference type="SUPFAM" id="SSF53448">
    <property type="entry name" value="Nucleotide-diphospho-sugar transferases"/>
    <property type="match status" value="1"/>
</dbReference>
<sequence>MFIPPIMRDTGQPMPAAGLAHAAPARASPTRDIRAPAWTLAVCVPVRDERDHIAALLDALARQTVAADTFVLCLLFDGCSDGGERYVQRRAAALPYAVVTQRIPRQQPASAGRARRAAMALGAATLARCGPAGAAPDDAVLLSTDADSVPADDWLAANRRALAAVDVVAGYIERPDAAPSEAHRRVERYWERLRCLQRTVDPLPHDPAPSHPSQGGASLAFRAAVYAALGGFEDVAAHEDLRLVTAARRAGYRVRHDRAVRVATSSRLIGRADAGLAETLRTRAADRNPPRVEAPDAALARFRRAAAARRAFAALHEAPIRDELATLLAIDADELRRLAARCNNAEAFVMSVVPDPCTADEIALDQAETRLHTLETEHACPSP</sequence>
<dbReference type="EMBL" id="AYKF01000057">
    <property type="protein sequence ID" value="ROO33785.1"/>
    <property type="molecule type" value="Genomic_DNA"/>
</dbReference>
<comment type="subcellular location">
    <subcellularLocation>
        <location evidence="1">Cell membrane</location>
    </subcellularLocation>
</comment>
<evidence type="ECO:0000256" key="4">
    <source>
        <dbReference type="ARBA" id="ARBA00022679"/>
    </source>
</evidence>
<comment type="caution">
    <text evidence="7">The sequence shown here is derived from an EMBL/GenBank/DDBJ whole genome shotgun (WGS) entry which is preliminary data.</text>
</comment>
<evidence type="ECO:0000256" key="3">
    <source>
        <dbReference type="ARBA" id="ARBA00022676"/>
    </source>
</evidence>
<protein>
    <submittedName>
        <fullName evidence="7">Glycosyl transferase family 2</fullName>
    </submittedName>
</protein>
<dbReference type="InterPro" id="IPR029044">
    <property type="entry name" value="Nucleotide-diphossugar_trans"/>
</dbReference>
<feature type="compositionally biased region" description="Low complexity" evidence="6">
    <location>
        <begin position="13"/>
        <end position="23"/>
    </location>
</feature>
<name>A0A423Q436_9GAMM</name>
<dbReference type="PANTHER" id="PTHR43646">
    <property type="entry name" value="GLYCOSYLTRANSFERASE"/>
    <property type="match status" value="1"/>
</dbReference>
<dbReference type="AlphaFoldDB" id="A0A423Q436"/>
<keyword evidence="5" id="KW-0472">Membrane</keyword>
<dbReference type="GO" id="GO:0016757">
    <property type="term" value="F:glycosyltransferase activity"/>
    <property type="evidence" value="ECO:0007669"/>
    <property type="project" value="UniProtKB-KW"/>
</dbReference>